<evidence type="ECO:0000256" key="2">
    <source>
        <dbReference type="ARBA" id="ARBA00022574"/>
    </source>
</evidence>
<keyword evidence="6" id="KW-0132">Cell division</keyword>
<dbReference type="InterPro" id="IPR033010">
    <property type="entry name" value="Cdc20/Fizzy"/>
</dbReference>
<dbReference type="OrthoDB" id="10263272at2759"/>
<keyword evidence="6" id="KW-0131">Cell cycle</keyword>
<dbReference type="InterPro" id="IPR015943">
    <property type="entry name" value="WD40/YVTN_repeat-like_dom_sf"/>
</dbReference>
<dbReference type="PROSITE" id="PS50082">
    <property type="entry name" value="WD_REPEATS_2"/>
    <property type="match status" value="1"/>
</dbReference>
<dbReference type="Proteomes" id="UP000596742">
    <property type="component" value="Unassembled WGS sequence"/>
</dbReference>
<protein>
    <submittedName>
        <fullName evidence="6">Cell division cycle 20, cofactor of APC complex</fullName>
    </submittedName>
</protein>
<dbReference type="GO" id="GO:1990757">
    <property type="term" value="F:ubiquitin ligase activator activity"/>
    <property type="evidence" value="ECO:0007669"/>
    <property type="project" value="TreeGrafter"/>
</dbReference>
<dbReference type="GO" id="GO:0051301">
    <property type="term" value="P:cell division"/>
    <property type="evidence" value="ECO:0007669"/>
    <property type="project" value="UniProtKB-KW"/>
</dbReference>
<dbReference type="InterPro" id="IPR036322">
    <property type="entry name" value="WD40_repeat_dom_sf"/>
</dbReference>
<name>A0A8B6CGX6_MYTGA</name>
<reference evidence="6" key="1">
    <citation type="submission" date="2018-11" db="EMBL/GenBank/DDBJ databases">
        <authorList>
            <person name="Alioto T."/>
            <person name="Alioto T."/>
        </authorList>
    </citation>
    <scope>NUCLEOTIDE SEQUENCE</scope>
</reference>
<keyword evidence="7" id="KW-1185">Reference proteome</keyword>
<dbReference type="PANTHER" id="PTHR19918">
    <property type="entry name" value="CELL DIVISION CYCLE 20 CDC20 FIZZY -RELATED"/>
    <property type="match status" value="1"/>
</dbReference>
<keyword evidence="3" id="KW-0677">Repeat</keyword>
<dbReference type="GO" id="GO:0010997">
    <property type="term" value="F:anaphase-promoting complex binding"/>
    <property type="evidence" value="ECO:0007669"/>
    <property type="project" value="InterPro"/>
</dbReference>
<dbReference type="Pfam" id="PF24807">
    <property type="entry name" value="WD40_CDC20-Fz"/>
    <property type="match status" value="1"/>
</dbReference>
<dbReference type="SUPFAM" id="SSF50978">
    <property type="entry name" value="WD40 repeat-like"/>
    <property type="match status" value="1"/>
</dbReference>
<dbReference type="AlphaFoldDB" id="A0A8B6CGX6"/>
<feature type="domain" description="CDC20/Fizzy WD40" evidence="5">
    <location>
        <begin position="134"/>
        <end position="437"/>
    </location>
</feature>
<dbReference type="GO" id="GO:0005680">
    <property type="term" value="C:anaphase-promoting complex"/>
    <property type="evidence" value="ECO:0007669"/>
    <property type="project" value="TreeGrafter"/>
</dbReference>
<evidence type="ECO:0000256" key="4">
    <source>
        <dbReference type="PROSITE-ProRule" id="PRU00221"/>
    </source>
</evidence>
<proteinExistence type="inferred from homology"/>
<dbReference type="PANTHER" id="PTHR19918:SF52">
    <property type="entry name" value="PROTEIN CORTEX"/>
    <property type="match status" value="1"/>
</dbReference>
<dbReference type="EMBL" id="UYJE01001813">
    <property type="protein sequence ID" value="VDI05369.1"/>
    <property type="molecule type" value="Genomic_DNA"/>
</dbReference>
<feature type="repeat" description="WD" evidence="4">
    <location>
        <begin position="266"/>
        <end position="307"/>
    </location>
</feature>
<sequence length="463" mass="52316">MEATENETGQRKYYSSGQPFRSKKCNFDRFIPYRPNLDINTSHTKLLSPVKHSQKEPGQYKDKQKVYYNKLLSGAFDSEEPRILPTIQRNDSGYSSPTTPLHSPFFDSTMDKVFGSPECKEDRRRVVTSPSCIMDMPCLRNDFYTNVLDWGSTNQIAVALQHITYIWNADTKRCIQIEVKSGDVDNYYVSSLSWNPGGKLVGIADNSGEVMICDPEQAKIIQQTPLKCNAPIGVMRWTQNGIFCGNRNGSIVLLDPRTPNMVVAEFLGHKREVCGLEIADGTNYMASGGDEGIVYIWELRTIKCYREINAHSACSKLCLGVHGEKASSLQVVDRVMGISNCGMCIREKKWRKYTRNHRQVELDICSLLWSENYRELASGHGSMKADDNDIILWRMNRFEFSPLARLSQHLGRPLHMSLSPDKTTVASAGADEALCLWQCFPAQRRNGRDGRDSSPLALGRSIR</sequence>
<dbReference type="SMART" id="SM00320">
    <property type="entry name" value="WD40"/>
    <property type="match status" value="4"/>
</dbReference>
<keyword evidence="2 4" id="KW-0853">WD repeat</keyword>
<dbReference type="GO" id="GO:1905786">
    <property type="term" value="P:positive regulation of anaphase-promoting complex-dependent catabolic process"/>
    <property type="evidence" value="ECO:0007669"/>
    <property type="project" value="TreeGrafter"/>
</dbReference>
<dbReference type="GO" id="GO:0031145">
    <property type="term" value="P:anaphase-promoting complex-dependent catabolic process"/>
    <property type="evidence" value="ECO:0007669"/>
    <property type="project" value="TreeGrafter"/>
</dbReference>
<gene>
    <name evidence="6" type="ORF">MGAL_10B029512</name>
</gene>
<comment type="caution">
    <text evidence="6">The sequence shown here is derived from an EMBL/GenBank/DDBJ whole genome shotgun (WGS) entry which is preliminary data.</text>
</comment>
<dbReference type="InterPro" id="IPR056150">
    <property type="entry name" value="WD40_CDC20-Fz"/>
</dbReference>
<dbReference type="InterPro" id="IPR001680">
    <property type="entry name" value="WD40_rpt"/>
</dbReference>
<organism evidence="6 7">
    <name type="scientific">Mytilus galloprovincialis</name>
    <name type="common">Mediterranean mussel</name>
    <dbReference type="NCBI Taxonomy" id="29158"/>
    <lineage>
        <taxon>Eukaryota</taxon>
        <taxon>Metazoa</taxon>
        <taxon>Spiralia</taxon>
        <taxon>Lophotrochozoa</taxon>
        <taxon>Mollusca</taxon>
        <taxon>Bivalvia</taxon>
        <taxon>Autobranchia</taxon>
        <taxon>Pteriomorphia</taxon>
        <taxon>Mytilida</taxon>
        <taxon>Mytiloidea</taxon>
        <taxon>Mytilidae</taxon>
        <taxon>Mytilinae</taxon>
        <taxon>Mytilus</taxon>
    </lineage>
</organism>
<comment type="similarity">
    <text evidence="1">Belongs to the WD repeat CDC20/Fizzy family.</text>
</comment>
<evidence type="ECO:0000313" key="6">
    <source>
        <dbReference type="EMBL" id="VDI05369.1"/>
    </source>
</evidence>
<dbReference type="PROSITE" id="PS50294">
    <property type="entry name" value="WD_REPEATS_REGION"/>
    <property type="match status" value="1"/>
</dbReference>
<evidence type="ECO:0000313" key="7">
    <source>
        <dbReference type="Proteomes" id="UP000596742"/>
    </source>
</evidence>
<evidence type="ECO:0000256" key="1">
    <source>
        <dbReference type="ARBA" id="ARBA00006445"/>
    </source>
</evidence>
<accession>A0A8B6CGX6</accession>
<dbReference type="Gene3D" id="2.130.10.10">
    <property type="entry name" value="YVTN repeat-like/Quinoprotein amine dehydrogenase"/>
    <property type="match status" value="1"/>
</dbReference>
<evidence type="ECO:0000256" key="3">
    <source>
        <dbReference type="ARBA" id="ARBA00022737"/>
    </source>
</evidence>
<evidence type="ECO:0000259" key="5">
    <source>
        <dbReference type="Pfam" id="PF24807"/>
    </source>
</evidence>